<sequence length="129" mass="14984">MCRLFIGADPKLWESITKSFRMDGMVTSVRLEHMFWNVLEEIASREDVNVPQLLHRLYNESIDEGHDLGNFTSFLRVCCLRFVNLQLHNLVPMTNTSELDMLPTEEILEIEDRLNAKAGRLRSTHSAQH</sequence>
<evidence type="ECO:0000259" key="1">
    <source>
        <dbReference type="Pfam" id="PF13467"/>
    </source>
</evidence>
<evidence type="ECO:0000313" key="3">
    <source>
        <dbReference type="Proteomes" id="UP000225972"/>
    </source>
</evidence>
<gene>
    <name evidence="2" type="ORF">TRP8649_03495</name>
</gene>
<dbReference type="RefSeq" id="WP_099247301.1">
    <property type="nucleotide sequence ID" value="NZ_FXXP01000002.1"/>
</dbReference>
<dbReference type="Proteomes" id="UP000225972">
    <property type="component" value="Unassembled WGS sequence"/>
</dbReference>
<reference evidence="3" key="1">
    <citation type="submission" date="2017-05" db="EMBL/GenBank/DDBJ databases">
        <authorList>
            <person name="Rodrigo-Torres L."/>
            <person name="Arahal R. D."/>
            <person name="Lucena T."/>
        </authorList>
    </citation>
    <scope>NUCLEOTIDE SEQUENCE [LARGE SCALE GENOMIC DNA]</scope>
    <source>
        <strain evidence="3">CECT 8649</strain>
    </source>
</reference>
<dbReference type="AlphaFoldDB" id="A0A238JHD1"/>
<proteinExistence type="predicted"/>
<dbReference type="OrthoDB" id="5458732at2"/>
<organism evidence="2 3">
    <name type="scientific">Pelagimonas phthalicica</name>
    <dbReference type="NCBI Taxonomy" id="1037362"/>
    <lineage>
        <taxon>Bacteria</taxon>
        <taxon>Pseudomonadati</taxon>
        <taxon>Pseudomonadota</taxon>
        <taxon>Alphaproteobacteria</taxon>
        <taxon>Rhodobacterales</taxon>
        <taxon>Roseobacteraceae</taxon>
        <taxon>Pelagimonas</taxon>
    </lineage>
</organism>
<dbReference type="InterPro" id="IPR038268">
    <property type="entry name" value="RHH_sf"/>
</dbReference>
<feature type="domain" description="Ribbon-helix-helix" evidence="1">
    <location>
        <begin position="16"/>
        <end position="81"/>
    </location>
</feature>
<keyword evidence="3" id="KW-1185">Reference proteome</keyword>
<dbReference type="Gene3D" id="1.10.3990.20">
    <property type="entry name" value="protein bp1543"/>
    <property type="match status" value="1"/>
</dbReference>
<dbReference type="Pfam" id="PF13467">
    <property type="entry name" value="RHH_4"/>
    <property type="match status" value="1"/>
</dbReference>
<evidence type="ECO:0000313" key="2">
    <source>
        <dbReference type="EMBL" id="SMX29362.1"/>
    </source>
</evidence>
<protein>
    <recommendedName>
        <fullName evidence="1">Ribbon-helix-helix domain-containing protein</fullName>
    </recommendedName>
</protein>
<dbReference type="EMBL" id="FXXP01000002">
    <property type="protein sequence ID" value="SMX29362.1"/>
    <property type="molecule type" value="Genomic_DNA"/>
</dbReference>
<dbReference type="InterPro" id="IPR027373">
    <property type="entry name" value="RHH_dom"/>
</dbReference>
<name>A0A238JHD1_9RHOB</name>
<accession>A0A238JHD1</accession>